<feature type="compositionally biased region" description="Gly residues" evidence="1">
    <location>
        <begin position="77"/>
        <end position="86"/>
    </location>
</feature>
<evidence type="ECO:0000256" key="2">
    <source>
        <dbReference type="SAM" id="SignalP"/>
    </source>
</evidence>
<feature type="compositionally biased region" description="Polar residues" evidence="1">
    <location>
        <begin position="24"/>
        <end position="35"/>
    </location>
</feature>
<reference evidence="4" key="1">
    <citation type="journal article" date="2019" name="Int. J. Syst. Evol. Microbiol.">
        <title>The Global Catalogue of Microorganisms (GCM) 10K type strain sequencing project: providing services to taxonomists for standard genome sequencing and annotation.</title>
        <authorList>
            <consortium name="The Broad Institute Genomics Platform"/>
            <consortium name="The Broad Institute Genome Sequencing Center for Infectious Disease"/>
            <person name="Wu L."/>
            <person name="Ma J."/>
        </authorList>
    </citation>
    <scope>NUCLEOTIDE SEQUENCE [LARGE SCALE GENOMIC DNA]</scope>
    <source>
        <strain evidence="4">CCM 7435</strain>
    </source>
</reference>
<feature type="compositionally biased region" description="Acidic residues" evidence="1">
    <location>
        <begin position="90"/>
        <end position="106"/>
    </location>
</feature>
<keyword evidence="4" id="KW-1185">Reference proteome</keyword>
<feature type="chain" id="PRO_5045694109" evidence="2">
    <location>
        <begin position="24"/>
        <end position="106"/>
    </location>
</feature>
<dbReference type="RefSeq" id="WP_213351630.1">
    <property type="nucleotide sequence ID" value="NZ_JAHBGB010000006.1"/>
</dbReference>
<gene>
    <name evidence="3" type="ORF">ACFSNC_16225</name>
</gene>
<accession>A0ABW4Z022</accession>
<organism evidence="3 4">
    <name type="scientific">Ancylobacter oerskovii</name>
    <dbReference type="NCBI Taxonomy" id="459519"/>
    <lineage>
        <taxon>Bacteria</taxon>
        <taxon>Pseudomonadati</taxon>
        <taxon>Pseudomonadota</taxon>
        <taxon>Alphaproteobacteria</taxon>
        <taxon>Hyphomicrobiales</taxon>
        <taxon>Xanthobacteraceae</taxon>
        <taxon>Ancylobacter</taxon>
    </lineage>
</organism>
<feature type="signal peptide" evidence="2">
    <location>
        <begin position="1"/>
        <end position="23"/>
    </location>
</feature>
<proteinExistence type="predicted"/>
<feature type="region of interest" description="Disordered" evidence="1">
    <location>
        <begin position="21"/>
        <end position="106"/>
    </location>
</feature>
<evidence type="ECO:0000256" key="1">
    <source>
        <dbReference type="SAM" id="MobiDB-lite"/>
    </source>
</evidence>
<comment type="caution">
    <text evidence="3">The sequence shown here is derived from an EMBL/GenBank/DDBJ whole genome shotgun (WGS) entry which is preliminary data.</text>
</comment>
<dbReference type="EMBL" id="JBHUHD010000001">
    <property type="protein sequence ID" value="MFD2141956.1"/>
    <property type="molecule type" value="Genomic_DNA"/>
</dbReference>
<evidence type="ECO:0000313" key="4">
    <source>
        <dbReference type="Proteomes" id="UP001597299"/>
    </source>
</evidence>
<protein>
    <submittedName>
        <fullName evidence="3">Uncharacterized protein</fullName>
    </submittedName>
</protein>
<sequence length="106" mass="10754">MRYAAFIAAGLAAAALTAGPATAQQSITVHPQGQPRSMGEEIVIPPLNNPNYLDPGPMPDRPGSDKSMDYMNQAGGNELGGVGVGIGADVDADDLPDGDGAYDSDP</sequence>
<dbReference type="Proteomes" id="UP001597299">
    <property type="component" value="Unassembled WGS sequence"/>
</dbReference>
<keyword evidence="2" id="KW-0732">Signal</keyword>
<evidence type="ECO:0000313" key="3">
    <source>
        <dbReference type="EMBL" id="MFD2141956.1"/>
    </source>
</evidence>
<name>A0ABW4Z022_9HYPH</name>